<dbReference type="GO" id="GO:0016616">
    <property type="term" value="F:oxidoreductase activity, acting on the CH-OH group of donors, NAD or NADP as acceptor"/>
    <property type="evidence" value="ECO:0007669"/>
    <property type="project" value="InterPro"/>
</dbReference>
<dbReference type="InterPro" id="IPR006140">
    <property type="entry name" value="D-isomer_DH_NAD-bd"/>
</dbReference>
<evidence type="ECO:0000256" key="3">
    <source>
        <dbReference type="ARBA" id="ARBA00023027"/>
    </source>
</evidence>
<evidence type="ECO:0000259" key="5">
    <source>
        <dbReference type="Pfam" id="PF00389"/>
    </source>
</evidence>
<dbReference type="STRING" id="37625.SAMN05660420_01998"/>
<evidence type="ECO:0000256" key="2">
    <source>
        <dbReference type="ARBA" id="ARBA00023002"/>
    </source>
</evidence>
<dbReference type="SUPFAM" id="SSF52283">
    <property type="entry name" value="Formate/glycerate dehydrogenase catalytic domain-like"/>
    <property type="match status" value="1"/>
</dbReference>
<dbReference type="GO" id="GO:0051287">
    <property type="term" value="F:NAD binding"/>
    <property type="evidence" value="ECO:0007669"/>
    <property type="project" value="InterPro"/>
</dbReference>
<dbReference type="CDD" id="cd12162">
    <property type="entry name" value="2-Hacid_dh_4"/>
    <property type="match status" value="1"/>
</dbReference>
<dbReference type="InterPro" id="IPR029753">
    <property type="entry name" value="D-isomer_DH_CS"/>
</dbReference>
<name>A0A1H4AVJ3_9BACT</name>
<dbReference type="PANTHER" id="PTHR43761">
    <property type="entry name" value="D-ISOMER SPECIFIC 2-HYDROXYACID DEHYDROGENASE FAMILY PROTEIN (AFU_ORTHOLOGUE AFUA_1G13630)"/>
    <property type="match status" value="1"/>
</dbReference>
<accession>A0A1H4AVJ3</accession>
<dbReference type="FunFam" id="3.40.50.720:FF:000203">
    <property type="entry name" value="D-3-phosphoglycerate dehydrogenase (SerA)"/>
    <property type="match status" value="1"/>
</dbReference>
<evidence type="ECO:0000256" key="1">
    <source>
        <dbReference type="ARBA" id="ARBA00005854"/>
    </source>
</evidence>
<keyword evidence="3" id="KW-0520">NAD</keyword>
<dbReference type="PROSITE" id="PS00670">
    <property type="entry name" value="D_2_HYDROXYACID_DH_2"/>
    <property type="match status" value="1"/>
</dbReference>
<feature type="domain" description="D-isomer specific 2-hydroxyacid dehydrogenase NAD-binding" evidence="6">
    <location>
        <begin position="107"/>
        <end position="287"/>
    </location>
</feature>
<keyword evidence="8" id="KW-1185">Reference proteome</keyword>
<dbReference type="SUPFAM" id="SSF51735">
    <property type="entry name" value="NAD(P)-binding Rossmann-fold domains"/>
    <property type="match status" value="1"/>
</dbReference>
<evidence type="ECO:0000313" key="7">
    <source>
        <dbReference type="EMBL" id="SEA39877.1"/>
    </source>
</evidence>
<dbReference type="InterPro" id="IPR050418">
    <property type="entry name" value="D-iso_2-hydroxyacid_DH_PdxB"/>
</dbReference>
<dbReference type="PANTHER" id="PTHR43761:SF1">
    <property type="entry name" value="D-ISOMER SPECIFIC 2-HYDROXYACID DEHYDROGENASE CATALYTIC DOMAIN-CONTAINING PROTEIN-RELATED"/>
    <property type="match status" value="1"/>
</dbReference>
<dbReference type="OrthoDB" id="9793626at2"/>
<dbReference type="EMBL" id="FNQN01000005">
    <property type="protein sequence ID" value="SEA39877.1"/>
    <property type="molecule type" value="Genomic_DNA"/>
</dbReference>
<organism evidence="7 8">
    <name type="scientific">Desulfuromusa kysingii</name>
    <dbReference type="NCBI Taxonomy" id="37625"/>
    <lineage>
        <taxon>Bacteria</taxon>
        <taxon>Pseudomonadati</taxon>
        <taxon>Thermodesulfobacteriota</taxon>
        <taxon>Desulfuromonadia</taxon>
        <taxon>Desulfuromonadales</taxon>
        <taxon>Geopsychrobacteraceae</taxon>
        <taxon>Desulfuromusa</taxon>
    </lineage>
</organism>
<sequence>MKIVVLDGYTLNSGDLDWAPLKALGSCVIHPRTPVDQIVEKAHDAEIVLTNKTVLSAETLSLLPKLQYIGVLATGVNIVDLEAAKEHNIVVTNVPGYSTGSVAQMVFALLLEMTQQVGHHAHRVKQGDWTTCADFSFRDFPLIELEGKTLGVVGFGQIGQHVSRIAKAFGMQVLVQTAHPEKYAHETEFEFTDIDRLFSESDVISLNCPLTETTENLVNTARLARVKQGALLINTGRGQLINEDAVAEALEEGYLGGYATDVLSQEPPDEDNPLLSAPNCIITPHIAWATTEARKRLLAVVVANIAAFQNGSPQNQVI</sequence>
<proteinExistence type="inferred from homology"/>
<reference evidence="7 8" key="1">
    <citation type="submission" date="2016-10" db="EMBL/GenBank/DDBJ databases">
        <authorList>
            <person name="de Groot N.N."/>
        </authorList>
    </citation>
    <scope>NUCLEOTIDE SEQUENCE [LARGE SCALE GENOMIC DNA]</scope>
    <source>
        <strain evidence="7 8">DSM 7343</strain>
    </source>
</reference>
<keyword evidence="2 4" id="KW-0560">Oxidoreductase</keyword>
<feature type="domain" description="D-isomer specific 2-hydroxyacid dehydrogenase catalytic" evidence="5">
    <location>
        <begin position="20"/>
        <end position="317"/>
    </location>
</feature>
<dbReference type="AlphaFoldDB" id="A0A1H4AVJ3"/>
<dbReference type="PROSITE" id="PS00671">
    <property type="entry name" value="D_2_HYDROXYACID_DH_3"/>
    <property type="match status" value="1"/>
</dbReference>
<dbReference type="Proteomes" id="UP000199409">
    <property type="component" value="Unassembled WGS sequence"/>
</dbReference>
<dbReference type="Pfam" id="PF02826">
    <property type="entry name" value="2-Hacid_dh_C"/>
    <property type="match status" value="1"/>
</dbReference>
<dbReference type="InterPro" id="IPR006139">
    <property type="entry name" value="D-isomer_2_OHA_DH_cat_dom"/>
</dbReference>
<dbReference type="Pfam" id="PF00389">
    <property type="entry name" value="2-Hacid_dh"/>
    <property type="match status" value="1"/>
</dbReference>
<gene>
    <name evidence="7" type="ORF">SAMN05660420_01998</name>
</gene>
<dbReference type="Gene3D" id="3.40.50.720">
    <property type="entry name" value="NAD(P)-binding Rossmann-like Domain"/>
    <property type="match status" value="2"/>
</dbReference>
<dbReference type="RefSeq" id="WP_092347587.1">
    <property type="nucleotide sequence ID" value="NZ_FNQN01000005.1"/>
</dbReference>
<evidence type="ECO:0000259" key="6">
    <source>
        <dbReference type="Pfam" id="PF02826"/>
    </source>
</evidence>
<evidence type="ECO:0000256" key="4">
    <source>
        <dbReference type="RuleBase" id="RU003719"/>
    </source>
</evidence>
<comment type="similarity">
    <text evidence="1 4">Belongs to the D-isomer specific 2-hydroxyacid dehydrogenase family.</text>
</comment>
<dbReference type="InterPro" id="IPR036291">
    <property type="entry name" value="NAD(P)-bd_dom_sf"/>
</dbReference>
<protein>
    <submittedName>
        <fullName evidence="7">Glycerate dehydrogenase</fullName>
    </submittedName>
</protein>
<evidence type="ECO:0000313" key="8">
    <source>
        <dbReference type="Proteomes" id="UP000199409"/>
    </source>
</evidence>